<protein>
    <submittedName>
        <fullName evidence="1">Uncharacterized protein</fullName>
    </submittedName>
</protein>
<accession>A0A1M7T7P7</accession>
<evidence type="ECO:0000313" key="1">
    <source>
        <dbReference type="EMBL" id="SHN66714.1"/>
    </source>
</evidence>
<dbReference type="AlphaFoldDB" id="A0A1M7T7P7"/>
<dbReference type="Proteomes" id="UP000184096">
    <property type="component" value="Chromosome I"/>
</dbReference>
<sequence length="46" mass="5278">MEMPYQAFRCGLIRSSVAQQISYLDRTIFGMRNLKTKAVPDQQVDA</sequence>
<reference evidence="2" key="1">
    <citation type="submission" date="2016-11" db="EMBL/GenBank/DDBJ databases">
        <authorList>
            <person name="Varghese N."/>
            <person name="Submissions S."/>
        </authorList>
    </citation>
    <scope>NUCLEOTIDE SEQUENCE [LARGE SCALE GENOMIC DNA]</scope>
    <source>
        <strain evidence="2">GAS401</strain>
    </source>
</reference>
<keyword evidence="2" id="KW-1185">Reference proteome</keyword>
<organism evidence="1 2">
    <name type="scientific">Bradyrhizobium erythrophlei</name>
    <dbReference type="NCBI Taxonomy" id="1437360"/>
    <lineage>
        <taxon>Bacteria</taxon>
        <taxon>Pseudomonadati</taxon>
        <taxon>Pseudomonadota</taxon>
        <taxon>Alphaproteobacteria</taxon>
        <taxon>Hyphomicrobiales</taxon>
        <taxon>Nitrobacteraceae</taxon>
        <taxon>Bradyrhizobium</taxon>
    </lineage>
</organism>
<dbReference type="EMBL" id="LT670849">
    <property type="protein sequence ID" value="SHN66714.1"/>
    <property type="molecule type" value="Genomic_DNA"/>
</dbReference>
<name>A0A1M7T7P7_9BRAD</name>
<gene>
    <name evidence="1" type="ORF">SAMN05444170_1050</name>
</gene>
<evidence type="ECO:0000313" key="2">
    <source>
        <dbReference type="Proteomes" id="UP000184096"/>
    </source>
</evidence>
<proteinExistence type="predicted"/>